<evidence type="ECO:0000313" key="1">
    <source>
        <dbReference type="EMBL" id="KAK4268630.1"/>
    </source>
</evidence>
<gene>
    <name evidence="1" type="ORF">QN277_025251</name>
</gene>
<reference evidence="1" key="1">
    <citation type="submission" date="2023-10" db="EMBL/GenBank/DDBJ databases">
        <title>Chromosome-level genome of the transformable northern wattle, Acacia crassicarpa.</title>
        <authorList>
            <person name="Massaro I."/>
            <person name="Sinha N.R."/>
            <person name="Poethig S."/>
            <person name="Leichty A.R."/>
        </authorList>
    </citation>
    <scope>NUCLEOTIDE SEQUENCE</scope>
    <source>
        <strain evidence="1">Acra3RX</strain>
        <tissue evidence="1">Leaf</tissue>
    </source>
</reference>
<keyword evidence="2" id="KW-1185">Reference proteome</keyword>
<name>A0AAE1ML75_9FABA</name>
<evidence type="ECO:0000313" key="2">
    <source>
        <dbReference type="Proteomes" id="UP001293593"/>
    </source>
</evidence>
<dbReference type="EMBL" id="JAWXYG010000007">
    <property type="protein sequence ID" value="KAK4268630.1"/>
    <property type="molecule type" value="Genomic_DNA"/>
</dbReference>
<sequence length="44" mass="4805">MEDCLSSLMQVGVSCSANVPSERLQSMTLVISKLQAVKKLYTSK</sequence>
<dbReference type="AlphaFoldDB" id="A0AAE1ML75"/>
<dbReference type="Proteomes" id="UP001293593">
    <property type="component" value="Unassembled WGS sequence"/>
</dbReference>
<accession>A0AAE1ML75</accession>
<organism evidence="1 2">
    <name type="scientific">Acacia crassicarpa</name>
    <name type="common">northern wattle</name>
    <dbReference type="NCBI Taxonomy" id="499986"/>
    <lineage>
        <taxon>Eukaryota</taxon>
        <taxon>Viridiplantae</taxon>
        <taxon>Streptophyta</taxon>
        <taxon>Embryophyta</taxon>
        <taxon>Tracheophyta</taxon>
        <taxon>Spermatophyta</taxon>
        <taxon>Magnoliopsida</taxon>
        <taxon>eudicotyledons</taxon>
        <taxon>Gunneridae</taxon>
        <taxon>Pentapetalae</taxon>
        <taxon>rosids</taxon>
        <taxon>fabids</taxon>
        <taxon>Fabales</taxon>
        <taxon>Fabaceae</taxon>
        <taxon>Caesalpinioideae</taxon>
        <taxon>mimosoid clade</taxon>
        <taxon>Acacieae</taxon>
        <taxon>Acacia</taxon>
    </lineage>
</organism>
<proteinExistence type="predicted"/>
<protein>
    <submittedName>
        <fullName evidence="1">Uncharacterized protein</fullName>
    </submittedName>
</protein>
<comment type="caution">
    <text evidence="1">The sequence shown here is derived from an EMBL/GenBank/DDBJ whole genome shotgun (WGS) entry which is preliminary data.</text>
</comment>